<dbReference type="AlphaFoldDB" id="G4H9V3"/>
<organism evidence="1 2">
    <name type="scientific">Paenibacillus lactis 154</name>
    <dbReference type="NCBI Taxonomy" id="743719"/>
    <lineage>
        <taxon>Bacteria</taxon>
        <taxon>Bacillati</taxon>
        <taxon>Bacillota</taxon>
        <taxon>Bacilli</taxon>
        <taxon>Bacillales</taxon>
        <taxon>Paenibacillaceae</taxon>
        <taxon>Paenibacillus</taxon>
    </lineage>
</organism>
<dbReference type="EMBL" id="AGIP01000001">
    <property type="protein sequence ID" value="EHB68638.1"/>
    <property type="molecule type" value="Genomic_DNA"/>
</dbReference>
<name>G4H9V3_9BACL</name>
<dbReference type="RefSeq" id="WP_007127940.1">
    <property type="nucleotide sequence ID" value="NZ_AGIP01000001.1"/>
</dbReference>
<evidence type="ECO:0000313" key="1">
    <source>
        <dbReference type="EMBL" id="EHB68638.1"/>
    </source>
</evidence>
<sequence length="48" mass="5636">MMTLIVILLFVGLAGIISNQYSGLRRMERMQRSLDQLNQQLQDLNRKE</sequence>
<proteinExistence type="predicted"/>
<reference evidence="1 2" key="1">
    <citation type="submission" date="2011-09" db="EMBL/GenBank/DDBJ databases">
        <title>The draft genome of Paenibacillus lactis 154.</title>
        <authorList>
            <consortium name="US DOE Joint Genome Institute (JGI-PGF)"/>
            <person name="Lucas S."/>
            <person name="Han J."/>
            <person name="Lapidus A."/>
            <person name="Cheng J.-F."/>
            <person name="Goodwin L."/>
            <person name="Pitluck S."/>
            <person name="Peters L."/>
            <person name="Land M.L."/>
            <person name="Hauser L."/>
            <person name="Siebers A."/>
            <person name="Thelen M."/>
            <person name="Hugenholtz P."/>
            <person name="Allgaier M."/>
            <person name="Woyke T.J."/>
        </authorList>
    </citation>
    <scope>NUCLEOTIDE SEQUENCE [LARGE SCALE GENOMIC DNA]</scope>
    <source>
        <strain evidence="1 2">154</strain>
    </source>
</reference>
<dbReference type="PATRIC" id="fig|743719.3.peg.768"/>
<evidence type="ECO:0000313" key="2">
    <source>
        <dbReference type="Proteomes" id="UP000003891"/>
    </source>
</evidence>
<gene>
    <name evidence="1" type="ORF">PaelaDRAFT_0764</name>
</gene>
<protein>
    <submittedName>
        <fullName evidence="1">Uncharacterized protein</fullName>
    </submittedName>
</protein>
<dbReference type="Proteomes" id="UP000003891">
    <property type="component" value="Unassembled WGS sequence"/>
</dbReference>
<accession>G4H9V3</accession>